<feature type="compositionally biased region" description="Low complexity" evidence="1">
    <location>
        <begin position="126"/>
        <end position="154"/>
    </location>
</feature>
<dbReference type="Proteomes" id="UP001150925">
    <property type="component" value="Unassembled WGS sequence"/>
</dbReference>
<evidence type="ECO:0000313" key="3">
    <source>
        <dbReference type="Proteomes" id="UP001150925"/>
    </source>
</evidence>
<comment type="caution">
    <text evidence="2">The sequence shown here is derived from an EMBL/GenBank/DDBJ whole genome shotgun (WGS) entry which is preliminary data.</text>
</comment>
<feature type="compositionally biased region" description="Polar residues" evidence="1">
    <location>
        <begin position="158"/>
        <end position="170"/>
    </location>
</feature>
<reference evidence="2" key="1">
    <citation type="submission" date="2022-07" db="EMBL/GenBank/DDBJ databases">
        <title>Phylogenomic reconstructions and comparative analyses of Kickxellomycotina fungi.</title>
        <authorList>
            <person name="Reynolds N.K."/>
            <person name="Stajich J.E."/>
            <person name="Barry K."/>
            <person name="Grigoriev I.V."/>
            <person name="Crous P."/>
            <person name="Smith M.E."/>
        </authorList>
    </citation>
    <scope>NUCLEOTIDE SEQUENCE</scope>
    <source>
        <strain evidence="2">RSA 1196</strain>
    </source>
</reference>
<proteinExistence type="predicted"/>
<accession>A0A9W8DZP6</accession>
<gene>
    <name evidence="2" type="ORF">IWQ62_006835</name>
</gene>
<name>A0A9W8DZP6_9FUNG</name>
<feature type="region of interest" description="Disordered" evidence="1">
    <location>
        <begin position="126"/>
        <end position="243"/>
    </location>
</feature>
<feature type="non-terminal residue" evidence="2">
    <location>
        <position position="325"/>
    </location>
</feature>
<evidence type="ECO:0000313" key="2">
    <source>
        <dbReference type="EMBL" id="KAJ1948836.1"/>
    </source>
</evidence>
<keyword evidence="3" id="KW-1185">Reference proteome</keyword>
<evidence type="ECO:0000256" key="1">
    <source>
        <dbReference type="SAM" id="MobiDB-lite"/>
    </source>
</evidence>
<feature type="region of interest" description="Disordered" evidence="1">
    <location>
        <begin position="49"/>
        <end position="69"/>
    </location>
</feature>
<protein>
    <submittedName>
        <fullName evidence="2">Uncharacterized protein</fullName>
    </submittedName>
</protein>
<dbReference type="AlphaFoldDB" id="A0A9W8DZP6"/>
<sequence length="325" mass="34532">MFQSSRMMTRSRLHSRKAVGDENQVAKDTTGTTATAKLMKAVTTAQTGPTHAALKSKAAVGQKTSARSNTALTSKTLNNKRNALGNVINKDGKQEVEAVAKPTTRTSKGRPPALAENGQVTATTRLRTTTTTRGITKSTLSSSLRSRASSTKLATGAAVTTSNSRANLRTRSSSASVNGGRSGRSSAASVRSRTSVSSIKSANAEAATEREARATKTESYGAAHPMERSDSQTTLQPEPTTDAMDVDANQGVAGINFAMDADTCSETTVTSPLVEDLKTAEVDVPLDPHSLEYIMANFEEDIDPYDTTMVPEYAPEIFAYMRKLE</sequence>
<feature type="compositionally biased region" description="Low complexity" evidence="1">
    <location>
        <begin position="171"/>
        <end position="206"/>
    </location>
</feature>
<organism evidence="2 3">
    <name type="scientific">Dispira parvispora</name>
    <dbReference type="NCBI Taxonomy" id="1520584"/>
    <lineage>
        <taxon>Eukaryota</taxon>
        <taxon>Fungi</taxon>
        <taxon>Fungi incertae sedis</taxon>
        <taxon>Zoopagomycota</taxon>
        <taxon>Kickxellomycotina</taxon>
        <taxon>Dimargaritomycetes</taxon>
        <taxon>Dimargaritales</taxon>
        <taxon>Dimargaritaceae</taxon>
        <taxon>Dispira</taxon>
    </lineage>
</organism>
<dbReference type="EMBL" id="JANBPY010004199">
    <property type="protein sequence ID" value="KAJ1948836.1"/>
    <property type="molecule type" value="Genomic_DNA"/>
</dbReference>
<feature type="region of interest" description="Disordered" evidence="1">
    <location>
        <begin position="1"/>
        <end position="32"/>
    </location>
</feature>
<feature type="compositionally biased region" description="Basic and acidic residues" evidence="1">
    <location>
        <begin position="207"/>
        <end position="216"/>
    </location>
</feature>